<proteinExistence type="predicted"/>
<reference evidence="1 2" key="1">
    <citation type="submission" date="2013-08" db="EMBL/GenBank/DDBJ databases">
        <authorList>
            <person name="Weinstock G."/>
            <person name="Sodergren E."/>
            <person name="Wylie T."/>
            <person name="Fulton L."/>
            <person name="Fulton R."/>
            <person name="Fronick C."/>
            <person name="O'Laughlin M."/>
            <person name="Godfrey J."/>
            <person name="Miner T."/>
            <person name="Herter B."/>
            <person name="Appelbaum E."/>
            <person name="Cordes M."/>
            <person name="Lek S."/>
            <person name="Wollam A."/>
            <person name="Pepin K.H."/>
            <person name="Palsikar V.B."/>
            <person name="Mitreva M."/>
            <person name="Wilson R.K."/>
        </authorList>
    </citation>
    <scope>NUCLEOTIDE SEQUENCE [LARGE SCALE GENOMIC DNA]</scope>
    <source>
        <strain evidence="1 2">ATCC 12856</strain>
    </source>
</reference>
<comment type="caution">
    <text evidence="1">The sequence shown here is derived from an EMBL/GenBank/DDBJ whole genome shotgun (WGS) entry which is preliminary data.</text>
</comment>
<protein>
    <submittedName>
        <fullName evidence="1">Uncharacterized protein</fullName>
    </submittedName>
</protein>
<dbReference type="PATRIC" id="fig|649747.3.peg.5553"/>
<organism evidence="1 2">
    <name type="scientific">Aneurinibacillus aneurinilyticus ATCC 12856</name>
    <dbReference type="NCBI Taxonomy" id="649747"/>
    <lineage>
        <taxon>Bacteria</taxon>
        <taxon>Bacillati</taxon>
        <taxon>Bacillota</taxon>
        <taxon>Bacilli</taxon>
        <taxon>Bacillales</taxon>
        <taxon>Paenibacillaceae</taxon>
        <taxon>Aneurinibacillus group</taxon>
        <taxon>Aneurinibacillus</taxon>
    </lineage>
</organism>
<evidence type="ECO:0000313" key="2">
    <source>
        <dbReference type="Proteomes" id="UP000016511"/>
    </source>
</evidence>
<accession>U1XYU7</accession>
<name>U1XYU7_ANEAE</name>
<gene>
    <name evidence="1" type="ORF">HMPREF0083_06214</name>
</gene>
<sequence>MCRIYALISNRPEYAFAPNMWSTVISRKAFLNHFMYHHVGAGGNFEL</sequence>
<evidence type="ECO:0000313" key="1">
    <source>
        <dbReference type="EMBL" id="ERI03926.1"/>
    </source>
</evidence>
<dbReference type="Proteomes" id="UP000016511">
    <property type="component" value="Unassembled WGS sequence"/>
</dbReference>
<keyword evidence="2" id="KW-1185">Reference proteome</keyword>
<dbReference type="AlphaFoldDB" id="U1XYU7"/>
<dbReference type="EMBL" id="AWSJ01000394">
    <property type="protein sequence ID" value="ERI03926.1"/>
    <property type="molecule type" value="Genomic_DNA"/>
</dbReference>
<dbReference type="HOGENOM" id="CLU_3163999_0_0_9"/>